<feature type="region of interest" description="Disordered" evidence="1">
    <location>
        <begin position="1"/>
        <end position="148"/>
    </location>
</feature>
<evidence type="ECO:0000256" key="1">
    <source>
        <dbReference type="SAM" id="MobiDB-lite"/>
    </source>
</evidence>
<dbReference type="AlphaFoldDB" id="A0A2J6QBN4"/>
<sequence>MRSNSQRALARDIEGFGRFGRSMGRTGLGWPTSTTQRNRSDIEEGLDERGEAPPPYVPGSKPPSLRDVEMERRASSSSEHSVGEAVELQPVNGEVEHPPGYNEHSISENYAGIARPDTAVTASETFSSTRRLMGHRSSSSGQDESVVR</sequence>
<dbReference type="EMBL" id="KZ613474">
    <property type="protein sequence ID" value="PMD23680.1"/>
    <property type="molecule type" value="Genomic_DNA"/>
</dbReference>
<dbReference type="Proteomes" id="UP000235672">
    <property type="component" value="Unassembled WGS sequence"/>
</dbReference>
<keyword evidence="3" id="KW-1185">Reference proteome</keyword>
<feature type="compositionally biased region" description="Pro residues" evidence="1">
    <location>
        <begin position="52"/>
        <end position="61"/>
    </location>
</feature>
<evidence type="ECO:0000313" key="3">
    <source>
        <dbReference type="Proteomes" id="UP000235672"/>
    </source>
</evidence>
<gene>
    <name evidence="2" type="ORF">NA56DRAFT_45469</name>
</gene>
<proteinExistence type="predicted"/>
<accession>A0A2J6QBN4</accession>
<name>A0A2J6QBN4_9HELO</name>
<reference evidence="2 3" key="1">
    <citation type="submission" date="2016-05" db="EMBL/GenBank/DDBJ databases">
        <title>A degradative enzymes factory behind the ericoid mycorrhizal symbiosis.</title>
        <authorList>
            <consortium name="DOE Joint Genome Institute"/>
            <person name="Martino E."/>
            <person name="Morin E."/>
            <person name="Grelet G."/>
            <person name="Kuo A."/>
            <person name="Kohler A."/>
            <person name="Daghino S."/>
            <person name="Barry K."/>
            <person name="Choi C."/>
            <person name="Cichocki N."/>
            <person name="Clum A."/>
            <person name="Copeland A."/>
            <person name="Hainaut M."/>
            <person name="Haridas S."/>
            <person name="Labutti K."/>
            <person name="Lindquist E."/>
            <person name="Lipzen A."/>
            <person name="Khouja H.-R."/>
            <person name="Murat C."/>
            <person name="Ohm R."/>
            <person name="Olson A."/>
            <person name="Spatafora J."/>
            <person name="Veneault-Fourrey C."/>
            <person name="Henrissat B."/>
            <person name="Grigoriev I."/>
            <person name="Martin F."/>
            <person name="Perotto S."/>
        </authorList>
    </citation>
    <scope>NUCLEOTIDE SEQUENCE [LARGE SCALE GENOMIC DNA]</scope>
    <source>
        <strain evidence="2 3">UAMH 7357</strain>
    </source>
</reference>
<evidence type="ECO:0000313" key="2">
    <source>
        <dbReference type="EMBL" id="PMD23680.1"/>
    </source>
</evidence>
<protein>
    <submittedName>
        <fullName evidence="2">Uncharacterized protein</fullName>
    </submittedName>
</protein>
<feature type="compositionally biased region" description="Basic and acidic residues" evidence="1">
    <location>
        <begin position="38"/>
        <end position="51"/>
    </location>
</feature>
<dbReference type="OrthoDB" id="4775599at2759"/>
<organism evidence="2 3">
    <name type="scientific">Hyaloscypha hepaticicola</name>
    <dbReference type="NCBI Taxonomy" id="2082293"/>
    <lineage>
        <taxon>Eukaryota</taxon>
        <taxon>Fungi</taxon>
        <taxon>Dikarya</taxon>
        <taxon>Ascomycota</taxon>
        <taxon>Pezizomycotina</taxon>
        <taxon>Leotiomycetes</taxon>
        <taxon>Helotiales</taxon>
        <taxon>Hyaloscyphaceae</taxon>
        <taxon>Hyaloscypha</taxon>
    </lineage>
</organism>
<feature type="compositionally biased region" description="Polar residues" evidence="1">
    <location>
        <begin position="120"/>
        <end position="148"/>
    </location>
</feature>
<feature type="compositionally biased region" description="Basic and acidic residues" evidence="1">
    <location>
        <begin position="64"/>
        <end position="74"/>
    </location>
</feature>